<organism evidence="1 2">
    <name type="scientific">Glutamicibacter bergerei</name>
    <dbReference type="NCBI Taxonomy" id="256702"/>
    <lineage>
        <taxon>Bacteria</taxon>
        <taxon>Bacillati</taxon>
        <taxon>Actinomycetota</taxon>
        <taxon>Actinomycetes</taxon>
        <taxon>Micrococcales</taxon>
        <taxon>Micrococcaceae</taxon>
        <taxon>Glutamicibacter</taxon>
    </lineage>
</organism>
<evidence type="ECO:0008006" key="3">
    <source>
        <dbReference type="Google" id="ProtNLM"/>
    </source>
</evidence>
<protein>
    <recommendedName>
        <fullName evidence="3">Transglycosylase SLT domain-containing protein</fullName>
    </recommendedName>
</protein>
<dbReference type="RefSeq" id="WP_346058802.1">
    <property type="nucleotide sequence ID" value="NZ_BAAAVQ010000006.1"/>
</dbReference>
<keyword evidence="2" id="KW-1185">Reference proteome</keyword>
<dbReference type="Proteomes" id="UP001595884">
    <property type="component" value="Unassembled WGS sequence"/>
</dbReference>
<accession>A0ABV9MLV6</accession>
<evidence type="ECO:0000313" key="2">
    <source>
        <dbReference type="Proteomes" id="UP001595884"/>
    </source>
</evidence>
<dbReference type="EMBL" id="JBHSHE010000021">
    <property type="protein sequence ID" value="MFC4715563.1"/>
    <property type="molecule type" value="Genomic_DNA"/>
</dbReference>
<proteinExistence type="predicted"/>
<evidence type="ECO:0000313" key="1">
    <source>
        <dbReference type="EMBL" id="MFC4715563.1"/>
    </source>
</evidence>
<comment type="caution">
    <text evidence="1">The sequence shown here is derived from an EMBL/GenBank/DDBJ whole genome shotgun (WGS) entry which is preliminary data.</text>
</comment>
<name>A0ABV9MLV6_9MICC</name>
<reference evidence="2" key="1">
    <citation type="journal article" date="2019" name="Int. J. Syst. Evol. Microbiol.">
        <title>The Global Catalogue of Microorganisms (GCM) 10K type strain sequencing project: providing services to taxonomists for standard genome sequencing and annotation.</title>
        <authorList>
            <consortium name="The Broad Institute Genomics Platform"/>
            <consortium name="The Broad Institute Genome Sequencing Center for Infectious Disease"/>
            <person name="Wu L."/>
            <person name="Ma J."/>
        </authorList>
    </citation>
    <scope>NUCLEOTIDE SEQUENCE [LARGE SCALE GENOMIC DNA]</scope>
    <source>
        <strain evidence="2">CGMCC 1.12849</strain>
    </source>
</reference>
<gene>
    <name evidence="1" type="ORF">ACFO7V_05360</name>
</gene>
<sequence>MSDQKLAVIAGIMCVEMVARPSWIRAIEWVFQFMSNVARLERKLTVGPFQIRNGPWRLSQAVKIAYESFESEGFNEIYAAATYWNGPRASTANNFGALSYADCLKVSVFLVEQRSFDYKAESCRHPECRIIAMAQKQV</sequence>